<dbReference type="EMBL" id="JAQOMS010000002">
    <property type="protein sequence ID" value="MDC2887708.1"/>
    <property type="molecule type" value="Genomic_DNA"/>
</dbReference>
<organism evidence="1 2">
    <name type="scientific">Psychrosphaera algicola</name>
    <dbReference type="NCBI Taxonomy" id="3023714"/>
    <lineage>
        <taxon>Bacteria</taxon>
        <taxon>Pseudomonadati</taxon>
        <taxon>Pseudomonadota</taxon>
        <taxon>Gammaproteobacteria</taxon>
        <taxon>Alteromonadales</taxon>
        <taxon>Pseudoalteromonadaceae</taxon>
        <taxon>Psychrosphaera</taxon>
    </lineage>
</organism>
<reference evidence="1 2" key="1">
    <citation type="submission" date="2023-01" db="EMBL/GenBank/DDBJ databases">
        <title>Psychrosphaera sp. nov., isolated from marine algae.</title>
        <authorList>
            <person name="Bayburt H."/>
            <person name="Choi B.J."/>
            <person name="Kim J.M."/>
            <person name="Choi D.G."/>
            <person name="Jeon C.O."/>
        </authorList>
    </citation>
    <scope>NUCLEOTIDE SEQUENCE [LARGE SCALE GENOMIC DNA]</scope>
    <source>
        <strain evidence="1 2">G1-22</strain>
    </source>
</reference>
<dbReference type="SUPFAM" id="SSF56300">
    <property type="entry name" value="Metallo-dependent phosphatases"/>
    <property type="match status" value="1"/>
</dbReference>
<dbReference type="InterPro" id="IPR038607">
    <property type="entry name" value="PhoD-like_sf"/>
</dbReference>
<evidence type="ECO:0000313" key="2">
    <source>
        <dbReference type="Proteomes" id="UP001528411"/>
    </source>
</evidence>
<dbReference type="RefSeq" id="WP_272179512.1">
    <property type="nucleotide sequence ID" value="NZ_JAQOMS010000002.1"/>
</dbReference>
<gene>
    <name evidence="1" type="ORF">PN838_01085</name>
</gene>
<evidence type="ECO:0000313" key="1">
    <source>
        <dbReference type="EMBL" id="MDC2887708.1"/>
    </source>
</evidence>
<dbReference type="InterPro" id="IPR029052">
    <property type="entry name" value="Metallo-depent_PP-like"/>
</dbReference>
<evidence type="ECO:0008006" key="3">
    <source>
        <dbReference type="Google" id="ProtNLM"/>
    </source>
</evidence>
<dbReference type="Proteomes" id="UP001528411">
    <property type="component" value="Unassembled WGS sequence"/>
</dbReference>
<protein>
    <recommendedName>
        <fullName evidence="3">PhoD-like phosphatase metallophosphatase domain-containing protein</fullName>
    </recommendedName>
</protein>
<sequence length="332" mass="37943">MKNRWSLVVHEVTEQTVNIWLGTLFHDCRKPIKVNVKITDTNSQLVATQSVLKAEWERPFSDIKSQRFCKLVTFDGLLPGQDYEVVVSEVFADPSMQPEIMLSAGTFTTLPNSIADMDNGFTVGLGSCFYEEFDGGHVGLAYETLVKFDESTYRPHIKFLTGDQVYLDIGWDSLSLVPKEIRDRIANDYALHWQALRGAFRNGATWFLSDDHEFWNNYPLVKGLSPFIQALKIPSVKDAWRKTAKDGVKNVQRSQPVRVFTIANELSFCLADLRAYRTTRNIMPETNFKDILNWVKGLTCPGVLVLSQPLMVKQSGNDDRNFVYYEKQYKNS</sequence>
<keyword evidence="2" id="KW-1185">Reference proteome</keyword>
<accession>A0ABT5F844</accession>
<name>A0ABT5F844_9GAMM</name>
<proteinExistence type="predicted"/>
<dbReference type="Gene3D" id="3.60.21.70">
    <property type="entry name" value="PhoD-like phosphatase"/>
    <property type="match status" value="1"/>
</dbReference>
<comment type="caution">
    <text evidence="1">The sequence shown here is derived from an EMBL/GenBank/DDBJ whole genome shotgun (WGS) entry which is preliminary data.</text>
</comment>